<dbReference type="OrthoDB" id="10050244at2759"/>
<evidence type="ECO:0000256" key="4">
    <source>
        <dbReference type="ARBA" id="ARBA00012043"/>
    </source>
</evidence>
<dbReference type="PANTHER" id="PTHR43406">
    <property type="entry name" value="TRYPTOPHAN SYNTHASE, ALPHA CHAIN"/>
    <property type="match status" value="1"/>
</dbReference>
<accession>A0A317X0X1</accession>
<dbReference type="CDD" id="cd04724">
    <property type="entry name" value="Tryptophan_synthase_alpha"/>
    <property type="match status" value="1"/>
</dbReference>
<evidence type="ECO:0000256" key="5">
    <source>
        <dbReference type="ARBA" id="ARBA00022605"/>
    </source>
</evidence>
<keyword evidence="8" id="KW-0456">Lyase</keyword>
<evidence type="ECO:0000256" key="8">
    <source>
        <dbReference type="ARBA" id="ARBA00023239"/>
    </source>
</evidence>
<comment type="pathway">
    <text evidence="2">Amino-acid biosynthesis; L-tryptophan biosynthesis; L-tryptophan from chorismate: step 5/5.</text>
</comment>
<evidence type="ECO:0000256" key="2">
    <source>
        <dbReference type="ARBA" id="ARBA00004733"/>
    </source>
</evidence>
<dbReference type="AlphaFoldDB" id="A0A317X0X1"/>
<dbReference type="EC" id="4.2.1.20" evidence="4"/>
<dbReference type="PANTHER" id="PTHR43406:SF1">
    <property type="entry name" value="TRYPTOPHAN SYNTHASE ALPHA CHAIN, CHLOROPLASTIC"/>
    <property type="match status" value="1"/>
</dbReference>
<evidence type="ECO:0000256" key="9">
    <source>
        <dbReference type="ARBA" id="ARBA00049047"/>
    </source>
</evidence>
<evidence type="ECO:0000313" key="11">
    <source>
        <dbReference type="EMBL" id="PWY92294.1"/>
    </source>
</evidence>
<proteinExistence type="inferred from homology"/>
<comment type="catalytic activity">
    <reaction evidence="9">
        <text>(1S,2R)-1-C-(indol-3-yl)glycerol 3-phosphate + L-serine = D-glyceraldehyde 3-phosphate + L-tryptophan + H2O</text>
        <dbReference type="Rhea" id="RHEA:10532"/>
        <dbReference type="ChEBI" id="CHEBI:15377"/>
        <dbReference type="ChEBI" id="CHEBI:33384"/>
        <dbReference type="ChEBI" id="CHEBI:57912"/>
        <dbReference type="ChEBI" id="CHEBI:58866"/>
        <dbReference type="ChEBI" id="CHEBI:59776"/>
        <dbReference type="EC" id="4.2.1.20"/>
    </reaction>
</comment>
<keyword evidence="6" id="KW-0822">Tryptophan biosynthesis</keyword>
<dbReference type="Proteomes" id="UP000247233">
    <property type="component" value="Unassembled WGS sequence"/>
</dbReference>
<dbReference type="Pfam" id="PF00290">
    <property type="entry name" value="Trp_syntA"/>
    <property type="match status" value="1"/>
</dbReference>
<dbReference type="SUPFAM" id="SSF51366">
    <property type="entry name" value="Ribulose-phoshate binding barrel"/>
    <property type="match status" value="1"/>
</dbReference>
<comment type="caution">
    <text evidence="11">The sequence shown here is derived from an EMBL/GenBank/DDBJ whole genome shotgun (WGS) entry which is preliminary data.</text>
</comment>
<evidence type="ECO:0000256" key="1">
    <source>
        <dbReference type="ARBA" id="ARBA00003365"/>
    </source>
</evidence>
<dbReference type="UniPathway" id="UPA00035">
    <property type="reaction ID" value="UER00044"/>
</dbReference>
<dbReference type="GeneID" id="37061138"/>
<evidence type="ECO:0000256" key="10">
    <source>
        <dbReference type="RuleBase" id="RU003662"/>
    </source>
</evidence>
<dbReference type="HAMAP" id="MF_00131">
    <property type="entry name" value="Trp_synth_alpha"/>
    <property type="match status" value="1"/>
</dbReference>
<dbReference type="GO" id="GO:0004834">
    <property type="term" value="F:tryptophan synthase activity"/>
    <property type="evidence" value="ECO:0007669"/>
    <property type="project" value="UniProtKB-EC"/>
</dbReference>
<evidence type="ECO:0000256" key="6">
    <source>
        <dbReference type="ARBA" id="ARBA00022822"/>
    </source>
</evidence>
<comment type="function">
    <text evidence="1">The alpha subunit is responsible for the aldol cleavage of indoleglycerol phosphate to indole and glyceraldehyde 3-phosphate.</text>
</comment>
<protein>
    <recommendedName>
        <fullName evidence="4">tryptophan synthase</fullName>
        <ecNumber evidence="4">4.2.1.20</ecNumber>
    </recommendedName>
</protein>
<keyword evidence="7" id="KW-0057">Aromatic amino acid biosynthesis</keyword>
<gene>
    <name evidence="11" type="ORF">BO70DRAFT_259865</name>
</gene>
<feature type="non-terminal residue" evidence="11">
    <location>
        <position position="259"/>
    </location>
</feature>
<dbReference type="NCBIfam" id="TIGR00262">
    <property type="entry name" value="trpA"/>
    <property type="match status" value="1"/>
</dbReference>
<feature type="non-terminal residue" evidence="11">
    <location>
        <position position="1"/>
    </location>
</feature>
<dbReference type="FunFam" id="3.20.20.70:FF:000037">
    <property type="entry name" value="Tryptophan synthase alpha chain"/>
    <property type="match status" value="1"/>
</dbReference>
<keyword evidence="12" id="KW-1185">Reference proteome</keyword>
<evidence type="ECO:0000256" key="3">
    <source>
        <dbReference type="ARBA" id="ARBA00011270"/>
    </source>
</evidence>
<dbReference type="STRING" id="1448321.A0A317X0X1"/>
<dbReference type="InterPro" id="IPR013785">
    <property type="entry name" value="Aldolase_TIM"/>
</dbReference>
<dbReference type="EMBL" id="MSFL01000001">
    <property type="protein sequence ID" value="PWY92294.1"/>
    <property type="molecule type" value="Genomic_DNA"/>
</dbReference>
<comment type="similarity">
    <text evidence="10">Belongs to the TrpA family.</text>
</comment>
<dbReference type="InterPro" id="IPR002028">
    <property type="entry name" value="Trp_synthase_suA"/>
</dbReference>
<sequence length="259" mass="27486">INHTFAECKRLGKPALITFMTAGFPSPDETPAILLGMQAGGADIIELGLPVSTPTADGPTIQEASKQAIDNGVTAQSTMQMLRDARSMGLHIPVILMGYYASVVEYGDARMVADCRDAGFDGFLIVDMPCQKAVGFRQLCLESGLSYIPIIPPSANDSAVADLCAMTDSFIYLISRVGVTGQKTQFDREFFQRVSRVKYLAGSLPVAVGFGIRTRGQVRAVGAVADGAVIGSRIVSELAASPLGSRAQAVKRFCEMVKG</sequence>
<keyword evidence="5" id="KW-0028">Amino-acid biosynthesis</keyword>
<dbReference type="RefSeq" id="XP_025404033.1">
    <property type="nucleotide sequence ID" value="XM_025538901.1"/>
</dbReference>
<name>A0A317X0X1_9EURO</name>
<evidence type="ECO:0000256" key="7">
    <source>
        <dbReference type="ARBA" id="ARBA00023141"/>
    </source>
</evidence>
<dbReference type="VEuPathDB" id="FungiDB:BO70DRAFT_259865"/>
<reference evidence="11 12" key="1">
    <citation type="submission" date="2016-12" db="EMBL/GenBank/DDBJ databases">
        <title>The genomes of Aspergillus section Nigri reveals drivers in fungal speciation.</title>
        <authorList>
            <consortium name="DOE Joint Genome Institute"/>
            <person name="Vesth T.C."/>
            <person name="Nybo J."/>
            <person name="Theobald S."/>
            <person name="Brandl J."/>
            <person name="Frisvad J.C."/>
            <person name="Nielsen K.F."/>
            <person name="Lyhne E.K."/>
            <person name="Kogle M.E."/>
            <person name="Kuo A."/>
            <person name="Riley R."/>
            <person name="Clum A."/>
            <person name="Nolan M."/>
            <person name="Lipzen A."/>
            <person name="Salamov A."/>
            <person name="Henrissat B."/>
            <person name="Wiebenga A."/>
            <person name="De Vries R.P."/>
            <person name="Grigoriev I.V."/>
            <person name="Mortensen U.H."/>
            <person name="Andersen M.R."/>
            <person name="Baker S.E."/>
        </authorList>
    </citation>
    <scope>NUCLEOTIDE SEQUENCE [LARGE SCALE GENOMIC DNA]</scope>
    <source>
        <strain evidence="11 12">CBS 117.55</strain>
    </source>
</reference>
<dbReference type="Gene3D" id="3.20.20.70">
    <property type="entry name" value="Aldolase class I"/>
    <property type="match status" value="1"/>
</dbReference>
<comment type="subunit">
    <text evidence="3">Tetramer of two alpha and two beta chains.</text>
</comment>
<dbReference type="GO" id="GO:0005829">
    <property type="term" value="C:cytosol"/>
    <property type="evidence" value="ECO:0007669"/>
    <property type="project" value="TreeGrafter"/>
</dbReference>
<organism evidence="11 12">
    <name type="scientific">Aspergillus heteromorphus CBS 117.55</name>
    <dbReference type="NCBI Taxonomy" id="1448321"/>
    <lineage>
        <taxon>Eukaryota</taxon>
        <taxon>Fungi</taxon>
        <taxon>Dikarya</taxon>
        <taxon>Ascomycota</taxon>
        <taxon>Pezizomycotina</taxon>
        <taxon>Eurotiomycetes</taxon>
        <taxon>Eurotiomycetidae</taxon>
        <taxon>Eurotiales</taxon>
        <taxon>Aspergillaceae</taxon>
        <taxon>Aspergillus</taxon>
        <taxon>Aspergillus subgen. Circumdati</taxon>
    </lineage>
</organism>
<evidence type="ECO:0000313" key="12">
    <source>
        <dbReference type="Proteomes" id="UP000247233"/>
    </source>
</evidence>
<dbReference type="InterPro" id="IPR011060">
    <property type="entry name" value="RibuloseP-bd_barrel"/>
</dbReference>